<evidence type="ECO:0000256" key="2">
    <source>
        <dbReference type="ARBA" id="ARBA00008929"/>
    </source>
</evidence>
<feature type="transmembrane region" description="Helical" evidence="7">
    <location>
        <begin position="211"/>
        <end position="232"/>
    </location>
</feature>
<keyword evidence="3" id="KW-1003">Cell membrane</keyword>
<evidence type="ECO:0000313" key="9">
    <source>
        <dbReference type="Proteomes" id="UP001228113"/>
    </source>
</evidence>
<keyword evidence="6 7" id="KW-0472">Membrane</keyword>
<proteinExistence type="inferred from homology"/>
<dbReference type="Proteomes" id="UP001228113">
    <property type="component" value="Chromosome"/>
</dbReference>
<dbReference type="RefSeq" id="WP_243333180.1">
    <property type="nucleotide sequence ID" value="NZ_AP027081.1"/>
</dbReference>
<protein>
    <submittedName>
        <fullName evidence="8">NrfD</fullName>
    </submittedName>
</protein>
<evidence type="ECO:0000256" key="4">
    <source>
        <dbReference type="ARBA" id="ARBA00022692"/>
    </source>
</evidence>
<name>A0AA48HFN2_9BACT</name>
<feature type="transmembrane region" description="Helical" evidence="7">
    <location>
        <begin position="293"/>
        <end position="312"/>
    </location>
</feature>
<dbReference type="GO" id="GO:0005886">
    <property type="term" value="C:plasma membrane"/>
    <property type="evidence" value="ECO:0007669"/>
    <property type="project" value="UniProtKB-SubCell"/>
</dbReference>
<feature type="transmembrane region" description="Helical" evidence="7">
    <location>
        <begin position="88"/>
        <end position="108"/>
    </location>
</feature>
<feature type="transmembrane region" description="Helical" evidence="7">
    <location>
        <begin position="252"/>
        <end position="272"/>
    </location>
</feature>
<feature type="transmembrane region" description="Helical" evidence="7">
    <location>
        <begin position="178"/>
        <end position="199"/>
    </location>
</feature>
<dbReference type="Gene3D" id="1.20.1630.10">
    <property type="entry name" value="Formate dehydrogenase/DMSO reductase domain"/>
    <property type="match status" value="1"/>
</dbReference>
<dbReference type="PANTHER" id="PTHR34856:SF2">
    <property type="entry name" value="PROTEIN NRFD"/>
    <property type="match status" value="1"/>
</dbReference>
<comment type="similarity">
    <text evidence="2">Belongs to the NrfD family.</text>
</comment>
<feature type="transmembrane region" description="Helical" evidence="7">
    <location>
        <begin position="12"/>
        <end position="33"/>
    </location>
</feature>
<dbReference type="InterPro" id="IPR052049">
    <property type="entry name" value="Electron_transfer_protein"/>
</dbReference>
<dbReference type="AlphaFoldDB" id="A0AA48HFN2"/>
<dbReference type="EMBL" id="AP027081">
    <property type="protein sequence ID" value="BDU77358.1"/>
    <property type="molecule type" value="Genomic_DNA"/>
</dbReference>
<feature type="transmembrane region" description="Helical" evidence="7">
    <location>
        <begin position="144"/>
        <end position="166"/>
    </location>
</feature>
<evidence type="ECO:0000256" key="5">
    <source>
        <dbReference type="ARBA" id="ARBA00022989"/>
    </source>
</evidence>
<evidence type="ECO:0000256" key="1">
    <source>
        <dbReference type="ARBA" id="ARBA00004651"/>
    </source>
</evidence>
<comment type="subcellular location">
    <subcellularLocation>
        <location evidence="1">Cell membrane</location>
        <topology evidence="1">Multi-pass membrane protein</topology>
    </subcellularLocation>
</comment>
<feature type="transmembrane region" description="Helical" evidence="7">
    <location>
        <begin position="45"/>
        <end position="68"/>
    </location>
</feature>
<gene>
    <name evidence="8" type="ORF">METESE_23160</name>
</gene>
<evidence type="ECO:0000256" key="3">
    <source>
        <dbReference type="ARBA" id="ARBA00022475"/>
    </source>
</evidence>
<keyword evidence="5 7" id="KW-1133">Transmembrane helix</keyword>
<evidence type="ECO:0000256" key="7">
    <source>
        <dbReference type="SAM" id="Phobius"/>
    </source>
</evidence>
<evidence type="ECO:0000313" key="8">
    <source>
        <dbReference type="EMBL" id="BDU77358.1"/>
    </source>
</evidence>
<reference evidence="8" key="1">
    <citation type="journal article" date="2023" name="Int. J. Syst. Evol. Microbiol.">
        <title>Mesoterricola silvestris gen. nov., sp. nov., Mesoterricola sediminis sp. nov., Geothrix oryzae sp. nov., Geothrix edaphica sp. nov., Geothrix rubra sp. nov., and Geothrix limicola sp. nov., six novel members of Acidobacteriota isolated from soils.</title>
        <authorList>
            <person name="Itoh H."/>
            <person name="Sugisawa Y."/>
            <person name="Mise K."/>
            <person name="Xu Z."/>
            <person name="Kuniyasu M."/>
            <person name="Ushijima N."/>
            <person name="Kawano K."/>
            <person name="Kobayashi E."/>
            <person name="Shiratori Y."/>
            <person name="Masuda Y."/>
            <person name="Senoo K."/>
        </authorList>
    </citation>
    <scope>NUCLEOTIDE SEQUENCE</scope>
    <source>
        <strain evidence="8">W786</strain>
    </source>
</reference>
<dbReference type="PANTHER" id="PTHR34856">
    <property type="entry name" value="PROTEIN NRFD"/>
    <property type="match status" value="1"/>
</dbReference>
<dbReference type="KEGG" id="msea:METESE_23160"/>
<dbReference type="Pfam" id="PF03916">
    <property type="entry name" value="NrfD"/>
    <property type="match status" value="1"/>
</dbReference>
<keyword evidence="9" id="KW-1185">Reference proteome</keyword>
<organism evidence="8 9">
    <name type="scientific">Mesoterricola sediminis</name>
    <dbReference type="NCBI Taxonomy" id="2927980"/>
    <lineage>
        <taxon>Bacteria</taxon>
        <taxon>Pseudomonadati</taxon>
        <taxon>Acidobacteriota</taxon>
        <taxon>Holophagae</taxon>
        <taxon>Holophagales</taxon>
        <taxon>Holophagaceae</taxon>
        <taxon>Mesoterricola</taxon>
    </lineage>
</organism>
<sequence length="322" mass="35918">MHEPVWEFLIVNYLFLGGLSAGIFFVSALCTWLQTDGQASYPRIARTGALLAPWPVALGSFLLIFDLGKWWRFWKLFATFRWESPMSIGSWLLMLFTGLTLLNAYAWLSEAERTRLFAKLPATFPGRQRLLALHPSLTAWRRNLAMLGFPLAVGVGIYTGVLLGAVQARPFWNTNLVAQLFLFSALSTGTAALILARMLEKGDKDLAEFRFLYTLDICLIALECFIVLPYLIHGQLSSLAVREALDLILGGRYTFAFWGLFLVPGLLAPLAIELWEFRPVLLGRGTLHITRNLALAAAGLVIFGGYVLRYVFVFAGQASGFK</sequence>
<evidence type="ECO:0000256" key="6">
    <source>
        <dbReference type="ARBA" id="ARBA00023136"/>
    </source>
</evidence>
<accession>A0AA48HFN2</accession>
<keyword evidence="4 7" id="KW-0812">Transmembrane</keyword>
<dbReference type="InterPro" id="IPR005614">
    <property type="entry name" value="NrfD-like"/>
</dbReference>